<keyword evidence="3" id="KW-0812">Transmembrane</keyword>
<dbReference type="Gene3D" id="1.10.472.10">
    <property type="entry name" value="Cyclin-like"/>
    <property type="match status" value="2"/>
</dbReference>
<evidence type="ECO:0000259" key="4">
    <source>
        <dbReference type="SMART" id="SM00385"/>
    </source>
</evidence>
<proteinExistence type="inferred from homology"/>
<sequence>MTSTVDNQWYYQKEEFYGTPSQISGLSFPVEKESRHKGIAFIMMVGMHLKLPQLTMATAALFFQRFYMRRSFKDYKYYDVAATCIYLASKTEESTRKFKDIVIACAQKAAKKDTPIDDQSKASNTIHCKPIFPEFRVWKDTIIYTEELLLETLCFDLSVEHPYHFLLNMFGNYTKDPQRGRKLKQVAWAFVNDSLRTTLCLTKSPKIVAMAALYVAGKYLDENMMESFGESWRESYEPHEREIHGTCMPPGSKPGSEYQENGTPSYGGYLNSPAKLATPVYGMDPDRPTNGDRSMAP</sequence>
<evidence type="ECO:0000256" key="2">
    <source>
        <dbReference type="SAM" id="MobiDB-lite"/>
    </source>
</evidence>
<organism evidence="5 6">
    <name type="scientific">Linnemannia gamsii</name>
    <dbReference type="NCBI Taxonomy" id="64522"/>
    <lineage>
        <taxon>Eukaryota</taxon>
        <taxon>Fungi</taxon>
        <taxon>Fungi incertae sedis</taxon>
        <taxon>Mucoromycota</taxon>
        <taxon>Mortierellomycotina</taxon>
        <taxon>Mortierellomycetes</taxon>
        <taxon>Mortierellales</taxon>
        <taxon>Mortierellaceae</taxon>
        <taxon>Linnemannia</taxon>
    </lineage>
</organism>
<evidence type="ECO:0000313" key="6">
    <source>
        <dbReference type="Proteomes" id="UP000823405"/>
    </source>
</evidence>
<dbReference type="InterPro" id="IPR036915">
    <property type="entry name" value="Cyclin-like_sf"/>
</dbReference>
<dbReference type="InterPro" id="IPR006671">
    <property type="entry name" value="Cyclin_N"/>
</dbReference>
<dbReference type="AlphaFoldDB" id="A0A9P6RFJ2"/>
<keyword evidence="3" id="KW-0472">Membrane</keyword>
<dbReference type="Proteomes" id="UP000823405">
    <property type="component" value="Unassembled WGS sequence"/>
</dbReference>
<feature type="transmembrane region" description="Helical" evidence="3">
    <location>
        <begin position="39"/>
        <end position="63"/>
    </location>
</feature>
<dbReference type="EMBL" id="JAAAIN010000189">
    <property type="protein sequence ID" value="KAG0318473.1"/>
    <property type="molecule type" value="Genomic_DNA"/>
</dbReference>
<keyword evidence="6" id="KW-1185">Reference proteome</keyword>
<accession>A0A9P6RFJ2</accession>
<dbReference type="PIRSF" id="PIRSF036580">
    <property type="entry name" value="Cyclin_L"/>
    <property type="match status" value="1"/>
</dbReference>
<feature type="region of interest" description="Disordered" evidence="2">
    <location>
        <begin position="246"/>
        <end position="297"/>
    </location>
</feature>
<dbReference type="InterPro" id="IPR013763">
    <property type="entry name" value="Cyclin-like_dom"/>
</dbReference>
<dbReference type="SMART" id="SM00385">
    <property type="entry name" value="CYCLIN"/>
    <property type="match status" value="2"/>
</dbReference>
<dbReference type="OrthoDB" id="25002at2759"/>
<dbReference type="InterPro" id="IPR043198">
    <property type="entry name" value="Cyclin/Ssn8"/>
</dbReference>
<reference evidence="5" key="1">
    <citation type="journal article" date="2020" name="Fungal Divers.">
        <title>Resolving the Mortierellaceae phylogeny through synthesis of multi-gene phylogenetics and phylogenomics.</title>
        <authorList>
            <person name="Vandepol N."/>
            <person name="Liber J."/>
            <person name="Desiro A."/>
            <person name="Na H."/>
            <person name="Kennedy M."/>
            <person name="Barry K."/>
            <person name="Grigoriev I.V."/>
            <person name="Miller A.N."/>
            <person name="O'Donnell K."/>
            <person name="Stajich J.E."/>
            <person name="Bonito G."/>
        </authorList>
    </citation>
    <scope>NUCLEOTIDE SEQUENCE</scope>
    <source>
        <strain evidence="5">NVP60</strain>
    </source>
</reference>
<name>A0A9P6RFJ2_9FUNG</name>
<dbReference type="Pfam" id="PF00134">
    <property type="entry name" value="Cyclin_N"/>
    <property type="match status" value="1"/>
</dbReference>
<keyword evidence="1" id="KW-0195">Cyclin</keyword>
<feature type="domain" description="Cyclin-like" evidence="4">
    <location>
        <begin position="165"/>
        <end position="245"/>
    </location>
</feature>
<evidence type="ECO:0000256" key="1">
    <source>
        <dbReference type="RuleBase" id="RU000383"/>
    </source>
</evidence>
<dbReference type="GO" id="GO:0006357">
    <property type="term" value="P:regulation of transcription by RNA polymerase II"/>
    <property type="evidence" value="ECO:0007669"/>
    <property type="project" value="InterPro"/>
</dbReference>
<evidence type="ECO:0000256" key="3">
    <source>
        <dbReference type="SAM" id="Phobius"/>
    </source>
</evidence>
<dbReference type="SUPFAM" id="SSF47954">
    <property type="entry name" value="Cyclin-like"/>
    <property type="match status" value="2"/>
</dbReference>
<protein>
    <recommendedName>
        <fullName evidence="4">Cyclin-like domain-containing protein</fullName>
    </recommendedName>
</protein>
<dbReference type="GO" id="GO:0016538">
    <property type="term" value="F:cyclin-dependent protein serine/threonine kinase regulator activity"/>
    <property type="evidence" value="ECO:0007669"/>
    <property type="project" value="InterPro"/>
</dbReference>
<dbReference type="PANTHER" id="PTHR10026">
    <property type="entry name" value="CYCLIN"/>
    <property type="match status" value="1"/>
</dbReference>
<gene>
    <name evidence="5" type="ORF">BGZ97_003707</name>
</gene>
<comment type="caution">
    <text evidence="5">The sequence shown here is derived from an EMBL/GenBank/DDBJ whole genome shotgun (WGS) entry which is preliminary data.</text>
</comment>
<feature type="domain" description="Cyclin-like" evidence="4">
    <location>
        <begin position="40"/>
        <end position="151"/>
    </location>
</feature>
<keyword evidence="3" id="KW-1133">Transmembrane helix</keyword>
<evidence type="ECO:0000313" key="5">
    <source>
        <dbReference type="EMBL" id="KAG0318473.1"/>
    </source>
</evidence>
<comment type="similarity">
    <text evidence="1">Belongs to the cyclin family.</text>
</comment>